<sequence length="333" mass="35699">MSIPATHKVSLARQVSESPAGIEFAEIEAPQITGAHDVIVKNKYGGVNFLDAYFRKGLYPAKFPNVFGWEAAGTVAAVGENVSQYKVGDKVVYIAPQAFAQYTKLSEKGVHIKKLSPSATDEDLKEWAAILTQGLTAIALSVEAHEVKKGDFVLVWAAAGGMGQSLTQYTSSIGARVIAVASTDEKLEIAKKNGAEFVVRADENVAAKVAEITQGKGVRASFDGVGKDSFEASLASVGKNGTLVSFGSTSGHIEPFSLKKLGMLNVKITSFLLFKALETKEEWNKYTDILEKALAEKSIEVAISKTYPLSEYAQATTDLEARKSVGKLVLEIE</sequence>
<dbReference type="InterPro" id="IPR013149">
    <property type="entry name" value="ADH-like_C"/>
</dbReference>
<dbReference type="Proteomes" id="UP000292447">
    <property type="component" value="Chromosome IV"/>
</dbReference>
<evidence type="ECO:0000259" key="3">
    <source>
        <dbReference type="SMART" id="SM00829"/>
    </source>
</evidence>
<proteinExistence type="predicted"/>
<dbReference type="STRING" id="2163413.A0A4P6XSY8"/>
<evidence type="ECO:0000256" key="2">
    <source>
        <dbReference type="ARBA" id="ARBA00023002"/>
    </source>
</evidence>
<gene>
    <name evidence="4" type="primary">MPUL0D03330</name>
    <name evidence="4" type="ORF">METSCH_D03330</name>
</gene>
<dbReference type="SUPFAM" id="SSF51735">
    <property type="entry name" value="NAD(P)-binding Rossmann-fold domains"/>
    <property type="match status" value="1"/>
</dbReference>
<name>A0A4P6XSY8_9ASCO</name>
<dbReference type="GO" id="GO:0005829">
    <property type="term" value="C:cytosol"/>
    <property type="evidence" value="ECO:0007669"/>
    <property type="project" value="TreeGrafter"/>
</dbReference>
<dbReference type="CDD" id="cd05286">
    <property type="entry name" value="QOR2"/>
    <property type="match status" value="1"/>
</dbReference>
<dbReference type="InterPro" id="IPR013154">
    <property type="entry name" value="ADH-like_N"/>
</dbReference>
<dbReference type="AlphaFoldDB" id="A0A4P6XSY8"/>
<dbReference type="InterPro" id="IPR047618">
    <property type="entry name" value="QOR-like"/>
</dbReference>
<dbReference type="PROSITE" id="PS01162">
    <property type="entry name" value="QOR_ZETA_CRYSTAL"/>
    <property type="match status" value="1"/>
</dbReference>
<evidence type="ECO:0000313" key="4">
    <source>
        <dbReference type="EMBL" id="QBM89268.1"/>
    </source>
</evidence>
<dbReference type="PANTHER" id="PTHR48106">
    <property type="entry name" value="QUINONE OXIDOREDUCTASE PIG3-RELATED"/>
    <property type="match status" value="1"/>
</dbReference>
<dbReference type="InterPro" id="IPR011032">
    <property type="entry name" value="GroES-like_sf"/>
</dbReference>
<dbReference type="GO" id="GO:0003960">
    <property type="term" value="F:quinone reductase (NADPH) activity"/>
    <property type="evidence" value="ECO:0007669"/>
    <property type="project" value="InterPro"/>
</dbReference>
<keyword evidence="1" id="KW-0521">NADP</keyword>
<dbReference type="InterPro" id="IPR002364">
    <property type="entry name" value="Quin_OxRdtase/zeta-crystal_CS"/>
</dbReference>
<keyword evidence="2" id="KW-0560">Oxidoreductase</keyword>
<organism evidence="4 5">
    <name type="scientific">Metschnikowia aff. pulcherrima</name>
    <dbReference type="NCBI Taxonomy" id="2163413"/>
    <lineage>
        <taxon>Eukaryota</taxon>
        <taxon>Fungi</taxon>
        <taxon>Dikarya</taxon>
        <taxon>Ascomycota</taxon>
        <taxon>Saccharomycotina</taxon>
        <taxon>Pichiomycetes</taxon>
        <taxon>Metschnikowiaceae</taxon>
        <taxon>Metschnikowia</taxon>
    </lineage>
</organism>
<accession>A0A4P6XSY8</accession>
<dbReference type="SMART" id="SM00829">
    <property type="entry name" value="PKS_ER"/>
    <property type="match status" value="1"/>
</dbReference>
<evidence type="ECO:0000313" key="5">
    <source>
        <dbReference type="Proteomes" id="UP000292447"/>
    </source>
</evidence>
<dbReference type="InterPro" id="IPR020843">
    <property type="entry name" value="ER"/>
</dbReference>
<dbReference type="Gene3D" id="3.40.50.720">
    <property type="entry name" value="NAD(P)-binding Rossmann-like Domain"/>
    <property type="match status" value="1"/>
</dbReference>
<dbReference type="InterPro" id="IPR036291">
    <property type="entry name" value="NAD(P)-bd_dom_sf"/>
</dbReference>
<keyword evidence="5" id="KW-1185">Reference proteome</keyword>
<dbReference type="PANTHER" id="PTHR48106:SF13">
    <property type="entry name" value="QUINONE OXIDOREDUCTASE-RELATED"/>
    <property type="match status" value="1"/>
</dbReference>
<dbReference type="SUPFAM" id="SSF50129">
    <property type="entry name" value="GroES-like"/>
    <property type="match status" value="1"/>
</dbReference>
<dbReference type="Gene3D" id="3.90.180.10">
    <property type="entry name" value="Medium-chain alcohol dehydrogenases, catalytic domain"/>
    <property type="match status" value="1"/>
</dbReference>
<feature type="domain" description="Enoyl reductase (ER)" evidence="3">
    <location>
        <begin position="17"/>
        <end position="330"/>
    </location>
</feature>
<dbReference type="GO" id="GO:0070402">
    <property type="term" value="F:NADPH binding"/>
    <property type="evidence" value="ECO:0007669"/>
    <property type="project" value="TreeGrafter"/>
</dbReference>
<dbReference type="EMBL" id="CP034459">
    <property type="protein sequence ID" value="QBM89268.1"/>
    <property type="molecule type" value="Genomic_DNA"/>
</dbReference>
<dbReference type="Pfam" id="PF08240">
    <property type="entry name" value="ADH_N"/>
    <property type="match status" value="1"/>
</dbReference>
<dbReference type="GO" id="GO:0008270">
    <property type="term" value="F:zinc ion binding"/>
    <property type="evidence" value="ECO:0007669"/>
    <property type="project" value="InterPro"/>
</dbReference>
<evidence type="ECO:0000256" key="1">
    <source>
        <dbReference type="ARBA" id="ARBA00022857"/>
    </source>
</evidence>
<protein>
    <submittedName>
        <fullName evidence="4">NADPH2:quinone reductase</fullName>
    </submittedName>
</protein>
<reference evidence="5" key="1">
    <citation type="submission" date="2019-03" db="EMBL/GenBank/DDBJ databases">
        <title>Snf2 controls pulcherriminic acid biosynthesis and connects pigmentation and antifungal activity of the yeast Metschnikowia pulcherrima.</title>
        <authorList>
            <person name="Gore-Lloyd D."/>
            <person name="Sumann I."/>
            <person name="Brachmann A.O."/>
            <person name="Schneeberger K."/>
            <person name="Ortiz-Merino R.A."/>
            <person name="Moreno-Beltran M."/>
            <person name="Schlaefli M."/>
            <person name="Kirner P."/>
            <person name="Santos Kron A."/>
            <person name="Wolfe K.H."/>
            <person name="Piel J."/>
            <person name="Ahrens C.H."/>
            <person name="Henk D."/>
            <person name="Freimoser F.M."/>
        </authorList>
    </citation>
    <scope>NUCLEOTIDE SEQUENCE [LARGE SCALE GENOMIC DNA]</scope>
    <source>
        <strain evidence="5">APC 1.2</strain>
    </source>
</reference>
<dbReference type="GO" id="GO:0035925">
    <property type="term" value="F:mRNA 3'-UTR AU-rich region binding"/>
    <property type="evidence" value="ECO:0007669"/>
    <property type="project" value="TreeGrafter"/>
</dbReference>
<dbReference type="Pfam" id="PF00107">
    <property type="entry name" value="ADH_zinc_N"/>
    <property type="match status" value="1"/>
</dbReference>